<name>A0A1Y5SME6_9RHOB</name>
<comment type="subcellular location">
    <subcellularLocation>
        <location evidence="3">Cytoplasm</location>
    </subcellularLocation>
</comment>
<dbReference type="InterPro" id="IPR002639">
    <property type="entry name" value="UreF"/>
</dbReference>
<keyword evidence="3" id="KW-0963">Cytoplasm</keyword>
<keyword evidence="5" id="KW-1185">Reference proteome</keyword>
<dbReference type="Proteomes" id="UP000193623">
    <property type="component" value="Unassembled WGS sequence"/>
</dbReference>
<dbReference type="PANTHER" id="PTHR33620:SF1">
    <property type="entry name" value="UREASE ACCESSORY PROTEIN F"/>
    <property type="match status" value="1"/>
</dbReference>
<evidence type="ECO:0000313" key="4">
    <source>
        <dbReference type="EMBL" id="SLN43903.1"/>
    </source>
</evidence>
<dbReference type="Pfam" id="PF01730">
    <property type="entry name" value="UreF"/>
    <property type="match status" value="1"/>
</dbReference>
<gene>
    <name evidence="3 4" type="primary">ureF</name>
    <name evidence="4" type="ORF">PSJ8397_02264</name>
</gene>
<dbReference type="EMBL" id="FWFT01000003">
    <property type="protein sequence ID" value="SLN43903.1"/>
    <property type="molecule type" value="Genomic_DNA"/>
</dbReference>
<dbReference type="AlphaFoldDB" id="A0A1Y5SME6"/>
<sequence length="213" mass="22438">MVMPIDPALTLSQWFSPAYPVGAFAYSHGLEQAIADGDVEGPTSLHQWIADVVHHGSGRNDALFLAAAYHADDPAPLDARLRAFVASKERLMEADLLGVAFADITASVTGHDLGGLTYPVAAGRAARLAGLPLPLTSAMFLQAFVTSLVSVGQRLIPIGQTDGQKIIAALAPECAAIAQDTQTGDLDQLSSTAFLSDIAAMRHETLTSRVFRT</sequence>
<accession>A0A1Y5SME6</accession>
<organism evidence="4 5">
    <name type="scientific">Pseudooctadecabacter jejudonensis</name>
    <dbReference type="NCBI Taxonomy" id="1391910"/>
    <lineage>
        <taxon>Bacteria</taxon>
        <taxon>Pseudomonadati</taxon>
        <taxon>Pseudomonadota</taxon>
        <taxon>Alphaproteobacteria</taxon>
        <taxon>Rhodobacterales</taxon>
        <taxon>Paracoccaceae</taxon>
        <taxon>Pseudooctadecabacter</taxon>
    </lineage>
</organism>
<evidence type="ECO:0000313" key="5">
    <source>
        <dbReference type="Proteomes" id="UP000193623"/>
    </source>
</evidence>
<comment type="similarity">
    <text evidence="3">Belongs to the UreF family.</text>
</comment>
<dbReference type="PIRSF" id="PIRSF009467">
    <property type="entry name" value="Ureas_acces_UreF"/>
    <property type="match status" value="1"/>
</dbReference>
<dbReference type="InterPro" id="IPR038277">
    <property type="entry name" value="UreF_sf"/>
</dbReference>
<dbReference type="Gene3D" id="1.10.4190.10">
    <property type="entry name" value="Urease accessory protein UreF"/>
    <property type="match status" value="1"/>
</dbReference>
<evidence type="ECO:0000256" key="3">
    <source>
        <dbReference type="HAMAP-Rule" id="MF_01385"/>
    </source>
</evidence>
<keyword evidence="1 3" id="KW-0996">Nickel insertion</keyword>
<comment type="subunit">
    <text evidence="3">UreD, UreF and UreG form a complex that acts as a GTP-hydrolysis-dependent molecular chaperone, activating the urease apoprotein by helping to assemble the nickel containing metallocenter of UreC. The UreE protein probably delivers the nickel.</text>
</comment>
<evidence type="ECO:0000256" key="1">
    <source>
        <dbReference type="ARBA" id="ARBA00022988"/>
    </source>
</evidence>
<comment type="function">
    <text evidence="3">Required for maturation of urease via the functional incorporation of the urease nickel metallocenter.</text>
</comment>
<dbReference type="GO" id="GO:0005737">
    <property type="term" value="C:cytoplasm"/>
    <property type="evidence" value="ECO:0007669"/>
    <property type="project" value="UniProtKB-SubCell"/>
</dbReference>
<evidence type="ECO:0000256" key="2">
    <source>
        <dbReference type="ARBA" id="ARBA00023186"/>
    </source>
</evidence>
<dbReference type="GO" id="GO:0016151">
    <property type="term" value="F:nickel cation binding"/>
    <property type="evidence" value="ECO:0007669"/>
    <property type="project" value="UniProtKB-UniRule"/>
</dbReference>
<dbReference type="HAMAP" id="MF_01385">
    <property type="entry name" value="UreF"/>
    <property type="match status" value="1"/>
</dbReference>
<keyword evidence="2 3" id="KW-0143">Chaperone</keyword>
<proteinExistence type="inferred from homology"/>
<reference evidence="4 5" key="1">
    <citation type="submission" date="2017-03" db="EMBL/GenBank/DDBJ databases">
        <authorList>
            <person name="Afonso C.L."/>
            <person name="Miller P.J."/>
            <person name="Scott M.A."/>
            <person name="Spackman E."/>
            <person name="Goraichik I."/>
            <person name="Dimitrov K.M."/>
            <person name="Suarez D.L."/>
            <person name="Swayne D.E."/>
        </authorList>
    </citation>
    <scope>NUCLEOTIDE SEQUENCE [LARGE SCALE GENOMIC DNA]</scope>
    <source>
        <strain evidence="4 5">CECT 8397</strain>
    </source>
</reference>
<protein>
    <recommendedName>
        <fullName evidence="3">Urease accessory protein UreF</fullName>
    </recommendedName>
</protein>
<dbReference type="PANTHER" id="PTHR33620">
    <property type="entry name" value="UREASE ACCESSORY PROTEIN F"/>
    <property type="match status" value="1"/>
</dbReference>